<dbReference type="InterPro" id="IPR036640">
    <property type="entry name" value="ABC1_TM_sf"/>
</dbReference>
<sequence>MLKKFIQYYKPHKGLLILSLGAAVIGSAITVFIPVITRGLLNDHLPEENMRAISISVAVLFAMVTAASILAYIRVKWGHILGVRMETDMRADIFRHIQKLSFNYFDNVKTGHIMSRISNDLNQIAEIAHHAPEDLLISAIVIIGAFIMMFSFNPVLAGAALIPLIVIVSWGILYGGMMRKGFRRVRRKIADINSSVENSVQGIREVKAFANEPEEIEKFHSVNYSFKTAKERMYGIMSIFFSFMTFLTESYFLVVICVGVFLIKADQLTAGDLVAFILYVHLILKPIQRLVNFSEQLQRGFACFERFIEIMEIEPDIVDCDNPVELRDVQGHIQFEGLSFSYDGKNYVLKDLDLTIPANKTAALVGESGAGKSTIVSLVPRFYEPQNGRITIDGVDIMKLKRKFLRENIGIVQQSAFLFDATIRENIMYGRLDASEEEIIEAARKANILKYIQSLPDGFDTMVGERGVKLSGGQKQRLSIARVFLKDPPIFIFDEATSALDSESEALIQSSLELLSKDRTTIVIAHRLSTVRDADKIIVLKDGRKIEEGSHEELIAQEGQYHSFYTMNVL</sequence>
<dbReference type="PANTHER" id="PTHR43394:SF1">
    <property type="entry name" value="ATP-BINDING CASSETTE SUB-FAMILY B MEMBER 10, MITOCHONDRIAL"/>
    <property type="match status" value="1"/>
</dbReference>
<proteinExistence type="predicted"/>
<dbReference type="GO" id="GO:0015421">
    <property type="term" value="F:ABC-type oligopeptide transporter activity"/>
    <property type="evidence" value="ECO:0007669"/>
    <property type="project" value="TreeGrafter"/>
</dbReference>
<name>A0A1W6LMW4_9BACT</name>
<dbReference type="KEGG" id="pbp:STSP1_01523"/>
<dbReference type="RefSeq" id="WP_085755799.1">
    <property type="nucleotide sequence ID" value="NZ_CP021023.1"/>
</dbReference>
<feature type="transmembrane region" description="Helical" evidence="7">
    <location>
        <begin position="12"/>
        <end position="33"/>
    </location>
</feature>
<dbReference type="PANTHER" id="PTHR43394">
    <property type="entry name" value="ATP-DEPENDENT PERMEASE MDL1, MITOCHONDRIAL"/>
    <property type="match status" value="1"/>
</dbReference>
<evidence type="ECO:0000256" key="2">
    <source>
        <dbReference type="ARBA" id="ARBA00022692"/>
    </source>
</evidence>
<dbReference type="PROSITE" id="PS00211">
    <property type="entry name" value="ABC_TRANSPORTER_1"/>
    <property type="match status" value="1"/>
</dbReference>
<dbReference type="Pfam" id="PF00664">
    <property type="entry name" value="ABC_membrane"/>
    <property type="match status" value="1"/>
</dbReference>
<feature type="domain" description="ABC transporter" evidence="8">
    <location>
        <begin position="333"/>
        <end position="567"/>
    </location>
</feature>
<dbReference type="Gene3D" id="3.40.50.300">
    <property type="entry name" value="P-loop containing nucleotide triphosphate hydrolases"/>
    <property type="match status" value="1"/>
</dbReference>
<feature type="transmembrane region" description="Helical" evidence="7">
    <location>
        <begin position="158"/>
        <end position="177"/>
    </location>
</feature>
<dbReference type="PROSITE" id="PS50929">
    <property type="entry name" value="ABC_TM1F"/>
    <property type="match status" value="1"/>
</dbReference>
<keyword evidence="3" id="KW-0547">Nucleotide-binding</keyword>
<keyword evidence="2 7" id="KW-0812">Transmembrane</keyword>
<dbReference type="GO" id="GO:0016887">
    <property type="term" value="F:ATP hydrolysis activity"/>
    <property type="evidence" value="ECO:0007669"/>
    <property type="project" value="InterPro"/>
</dbReference>
<dbReference type="GO" id="GO:0005524">
    <property type="term" value="F:ATP binding"/>
    <property type="evidence" value="ECO:0007669"/>
    <property type="project" value="UniProtKB-KW"/>
</dbReference>
<comment type="subcellular location">
    <subcellularLocation>
        <location evidence="1">Cell membrane</location>
        <topology evidence="1">Multi-pass membrane protein</topology>
    </subcellularLocation>
</comment>
<reference evidence="11" key="1">
    <citation type="submission" date="2017-04" db="EMBL/GenBank/DDBJ databases">
        <title>Comparative genomics and description of representatives of a novel lineage of planctomycetes thriving in anoxic sediments.</title>
        <authorList>
            <person name="Spring S."/>
            <person name="Bunk B."/>
            <person name="Sproer C."/>
        </authorList>
    </citation>
    <scope>NUCLEOTIDE SEQUENCE [LARGE SCALE GENOMIC DNA]</scope>
    <source>
        <strain evidence="11">ST-PulAB-D4</strain>
    </source>
</reference>
<feature type="transmembrane region" description="Helical" evidence="7">
    <location>
        <begin position="135"/>
        <end position="152"/>
    </location>
</feature>
<dbReference type="SUPFAM" id="SSF90123">
    <property type="entry name" value="ABC transporter transmembrane region"/>
    <property type="match status" value="1"/>
</dbReference>
<dbReference type="InterPro" id="IPR039421">
    <property type="entry name" value="Type_1_exporter"/>
</dbReference>
<evidence type="ECO:0000256" key="4">
    <source>
        <dbReference type="ARBA" id="ARBA00022840"/>
    </source>
</evidence>
<dbReference type="AlphaFoldDB" id="A0A1W6LMW4"/>
<dbReference type="InterPro" id="IPR003439">
    <property type="entry name" value="ABC_transporter-like_ATP-bd"/>
</dbReference>
<dbReference type="Proteomes" id="UP000193334">
    <property type="component" value="Chromosome"/>
</dbReference>
<dbReference type="GO" id="GO:0005886">
    <property type="term" value="C:plasma membrane"/>
    <property type="evidence" value="ECO:0007669"/>
    <property type="project" value="UniProtKB-SubCell"/>
</dbReference>
<evidence type="ECO:0000259" key="8">
    <source>
        <dbReference type="PROSITE" id="PS50893"/>
    </source>
</evidence>
<evidence type="ECO:0000256" key="7">
    <source>
        <dbReference type="SAM" id="Phobius"/>
    </source>
</evidence>
<protein>
    <submittedName>
        <fullName evidence="10">Multidrug export ATP-binding/permease protein</fullName>
        <ecNumber evidence="10">3.6.3.-</ecNumber>
    </submittedName>
</protein>
<dbReference type="SUPFAM" id="SSF52540">
    <property type="entry name" value="P-loop containing nucleoside triphosphate hydrolases"/>
    <property type="match status" value="1"/>
</dbReference>
<dbReference type="InterPro" id="IPR017871">
    <property type="entry name" value="ABC_transporter-like_CS"/>
</dbReference>
<dbReference type="EC" id="3.6.3.-" evidence="10"/>
<evidence type="ECO:0000256" key="5">
    <source>
        <dbReference type="ARBA" id="ARBA00022989"/>
    </source>
</evidence>
<dbReference type="InterPro" id="IPR011527">
    <property type="entry name" value="ABC1_TM_dom"/>
</dbReference>
<evidence type="ECO:0000256" key="6">
    <source>
        <dbReference type="ARBA" id="ARBA00023136"/>
    </source>
</evidence>
<gene>
    <name evidence="10" type="ORF">STSP1_01523</name>
</gene>
<dbReference type="FunFam" id="3.40.50.300:FF:000218">
    <property type="entry name" value="Multidrug ABC transporter ATP-binding protein"/>
    <property type="match status" value="1"/>
</dbReference>
<dbReference type="CDD" id="cd18549">
    <property type="entry name" value="ABC_6TM_YwjA_like"/>
    <property type="match status" value="1"/>
</dbReference>
<dbReference type="SMART" id="SM00382">
    <property type="entry name" value="AAA"/>
    <property type="match status" value="1"/>
</dbReference>
<dbReference type="STRING" id="1941349.STSP1_01523"/>
<keyword evidence="5 7" id="KW-1133">Transmembrane helix</keyword>
<keyword evidence="11" id="KW-1185">Reference proteome</keyword>
<keyword evidence="4 10" id="KW-0067">ATP-binding</keyword>
<dbReference type="Gene3D" id="1.20.1560.10">
    <property type="entry name" value="ABC transporter type 1, transmembrane domain"/>
    <property type="match status" value="1"/>
</dbReference>
<evidence type="ECO:0000256" key="1">
    <source>
        <dbReference type="ARBA" id="ARBA00004651"/>
    </source>
</evidence>
<dbReference type="InterPro" id="IPR003593">
    <property type="entry name" value="AAA+_ATPase"/>
</dbReference>
<keyword evidence="10" id="KW-0378">Hydrolase</keyword>
<dbReference type="EMBL" id="CP021023">
    <property type="protein sequence ID" value="ARN57128.1"/>
    <property type="molecule type" value="Genomic_DNA"/>
</dbReference>
<dbReference type="Pfam" id="PF00005">
    <property type="entry name" value="ABC_tran"/>
    <property type="match status" value="1"/>
</dbReference>
<evidence type="ECO:0000313" key="10">
    <source>
        <dbReference type="EMBL" id="ARN57128.1"/>
    </source>
</evidence>
<feature type="domain" description="ABC transmembrane type-1" evidence="9">
    <location>
        <begin position="17"/>
        <end position="299"/>
    </location>
</feature>
<organism evidence="10 11">
    <name type="scientific">Sedimentisphaera salicampi</name>
    <dbReference type="NCBI Taxonomy" id="1941349"/>
    <lineage>
        <taxon>Bacteria</taxon>
        <taxon>Pseudomonadati</taxon>
        <taxon>Planctomycetota</taxon>
        <taxon>Phycisphaerae</taxon>
        <taxon>Sedimentisphaerales</taxon>
        <taxon>Sedimentisphaeraceae</taxon>
        <taxon>Sedimentisphaera</taxon>
    </lineage>
</organism>
<dbReference type="PROSITE" id="PS50893">
    <property type="entry name" value="ABC_TRANSPORTER_2"/>
    <property type="match status" value="1"/>
</dbReference>
<feature type="transmembrane region" description="Helical" evidence="7">
    <location>
        <begin position="234"/>
        <end position="262"/>
    </location>
</feature>
<accession>A0A1W6LMW4</accession>
<keyword evidence="6 7" id="KW-0472">Membrane</keyword>
<dbReference type="InterPro" id="IPR027417">
    <property type="entry name" value="P-loop_NTPase"/>
</dbReference>
<evidence type="ECO:0000256" key="3">
    <source>
        <dbReference type="ARBA" id="ARBA00022741"/>
    </source>
</evidence>
<feature type="transmembrane region" description="Helical" evidence="7">
    <location>
        <begin position="53"/>
        <end position="75"/>
    </location>
</feature>
<evidence type="ECO:0000313" key="11">
    <source>
        <dbReference type="Proteomes" id="UP000193334"/>
    </source>
</evidence>
<evidence type="ECO:0000259" key="9">
    <source>
        <dbReference type="PROSITE" id="PS50929"/>
    </source>
</evidence>